<evidence type="ECO:0000313" key="1">
    <source>
        <dbReference type="EMBL" id="KAK7938295.1"/>
    </source>
</evidence>
<keyword evidence="2" id="KW-1185">Reference proteome</keyword>
<dbReference type="Proteomes" id="UP001460270">
    <property type="component" value="Unassembled WGS sequence"/>
</dbReference>
<name>A0AAW0PTK6_9GOBI</name>
<dbReference type="EMBL" id="JBBPFD010000002">
    <property type="protein sequence ID" value="KAK7938295.1"/>
    <property type="molecule type" value="Genomic_DNA"/>
</dbReference>
<accession>A0AAW0PTK6</accession>
<dbReference type="PANTHER" id="PTHR31594">
    <property type="entry name" value="AIG1-TYPE G DOMAIN-CONTAINING PROTEIN"/>
    <property type="match status" value="1"/>
</dbReference>
<gene>
    <name evidence="1" type="ORF">WMY93_001621</name>
</gene>
<sequence length="120" mass="13441">MSQTSEVTVYKLNYQDGFQVNYSLTIIDTPVVSCQTHSVTKIRVRLCAPSSERHRENIRVLVTFADGQRPPVLDAIIESKVPCPIEKGAPLHFKFNNSALFANNKASPTSRSTMMKTKKD</sequence>
<organism evidence="1 2">
    <name type="scientific">Mugilogobius chulae</name>
    <name type="common">yellowstripe goby</name>
    <dbReference type="NCBI Taxonomy" id="88201"/>
    <lineage>
        <taxon>Eukaryota</taxon>
        <taxon>Metazoa</taxon>
        <taxon>Chordata</taxon>
        <taxon>Craniata</taxon>
        <taxon>Vertebrata</taxon>
        <taxon>Euteleostomi</taxon>
        <taxon>Actinopterygii</taxon>
        <taxon>Neopterygii</taxon>
        <taxon>Teleostei</taxon>
        <taxon>Neoteleostei</taxon>
        <taxon>Acanthomorphata</taxon>
        <taxon>Gobiaria</taxon>
        <taxon>Gobiiformes</taxon>
        <taxon>Gobioidei</taxon>
        <taxon>Gobiidae</taxon>
        <taxon>Gobionellinae</taxon>
        <taxon>Mugilogobius</taxon>
    </lineage>
</organism>
<proteinExistence type="predicted"/>
<evidence type="ECO:0000313" key="2">
    <source>
        <dbReference type="Proteomes" id="UP001460270"/>
    </source>
</evidence>
<comment type="caution">
    <text evidence="1">The sequence shown here is derived from an EMBL/GenBank/DDBJ whole genome shotgun (WGS) entry which is preliminary data.</text>
</comment>
<dbReference type="InterPro" id="IPR052090">
    <property type="entry name" value="Cytolytic_pore-forming_toxin"/>
</dbReference>
<evidence type="ECO:0008006" key="3">
    <source>
        <dbReference type="Google" id="ProtNLM"/>
    </source>
</evidence>
<dbReference type="AlphaFoldDB" id="A0AAW0PTK6"/>
<protein>
    <recommendedName>
        <fullName evidence="3">MD-2-related lipid-recognition domain-containing protein</fullName>
    </recommendedName>
</protein>
<reference evidence="2" key="1">
    <citation type="submission" date="2024-04" db="EMBL/GenBank/DDBJ databases">
        <title>Salinicola lusitanus LLJ914,a marine bacterium isolated from the Okinawa Trough.</title>
        <authorList>
            <person name="Li J."/>
        </authorList>
    </citation>
    <scope>NUCLEOTIDE SEQUENCE [LARGE SCALE GENOMIC DNA]</scope>
</reference>
<dbReference type="PANTHER" id="PTHR31594:SF14">
    <property type="entry name" value="FIBRONECTIN TYPE-III DOMAIN-CONTAINING PROTEIN"/>
    <property type="match status" value="1"/>
</dbReference>